<feature type="domain" description="Kri1-like C-terminal" evidence="4">
    <location>
        <begin position="534"/>
        <end position="630"/>
    </location>
</feature>
<feature type="compositionally biased region" description="Basic and acidic residues" evidence="3">
    <location>
        <begin position="321"/>
        <end position="356"/>
    </location>
</feature>
<feature type="compositionally biased region" description="Acidic residues" evidence="3">
    <location>
        <begin position="85"/>
        <end position="111"/>
    </location>
</feature>
<dbReference type="EMBL" id="MU859062">
    <property type="protein sequence ID" value="KAK3956865.1"/>
    <property type="molecule type" value="Genomic_DNA"/>
</dbReference>
<feature type="compositionally biased region" description="Acidic residues" evidence="3">
    <location>
        <begin position="410"/>
        <end position="431"/>
    </location>
</feature>
<feature type="region of interest" description="Disordered" evidence="3">
    <location>
        <begin position="319"/>
        <end position="356"/>
    </location>
</feature>
<evidence type="ECO:0000256" key="2">
    <source>
        <dbReference type="SAM" id="Coils"/>
    </source>
</evidence>
<reference evidence="5" key="1">
    <citation type="journal article" date="2023" name="Mol. Phylogenet. Evol.">
        <title>Genome-scale phylogeny and comparative genomics of the fungal order Sordariales.</title>
        <authorList>
            <person name="Hensen N."/>
            <person name="Bonometti L."/>
            <person name="Westerberg I."/>
            <person name="Brannstrom I.O."/>
            <person name="Guillou S."/>
            <person name="Cros-Aarteil S."/>
            <person name="Calhoun S."/>
            <person name="Haridas S."/>
            <person name="Kuo A."/>
            <person name="Mondo S."/>
            <person name="Pangilinan J."/>
            <person name="Riley R."/>
            <person name="LaButti K."/>
            <person name="Andreopoulos B."/>
            <person name="Lipzen A."/>
            <person name="Chen C."/>
            <person name="Yan M."/>
            <person name="Daum C."/>
            <person name="Ng V."/>
            <person name="Clum A."/>
            <person name="Steindorff A."/>
            <person name="Ohm R.A."/>
            <person name="Martin F."/>
            <person name="Silar P."/>
            <person name="Natvig D.O."/>
            <person name="Lalanne C."/>
            <person name="Gautier V."/>
            <person name="Ament-Velasquez S.L."/>
            <person name="Kruys A."/>
            <person name="Hutchinson M.I."/>
            <person name="Powell A.J."/>
            <person name="Barry K."/>
            <person name="Miller A.N."/>
            <person name="Grigoriev I.V."/>
            <person name="Debuchy R."/>
            <person name="Gladieux P."/>
            <person name="Hiltunen Thoren M."/>
            <person name="Johannesson H."/>
        </authorList>
    </citation>
    <scope>NUCLEOTIDE SEQUENCE</scope>
    <source>
        <strain evidence="5">CBS 626.80</strain>
    </source>
</reference>
<feature type="compositionally biased region" description="Basic residues" evidence="3">
    <location>
        <begin position="435"/>
        <end position="445"/>
    </location>
</feature>
<feature type="compositionally biased region" description="Basic and acidic residues" evidence="3">
    <location>
        <begin position="674"/>
        <end position="705"/>
    </location>
</feature>
<feature type="region of interest" description="Disordered" evidence="3">
    <location>
        <begin position="1"/>
        <end position="111"/>
    </location>
</feature>
<comment type="similarity">
    <text evidence="1">Belongs to the KRI1 family.</text>
</comment>
<dbReference type="Pfam" id="PF12936">
    <property type="entry name" value="Kri1_C"/>
    <property type="match status" value="1"/>
</dbReference>
<feature type="coiled-coil region" evidence="2">
    <location>
        <begin position="518"/>
        <end position="545"/>
    </location>
</feature>
<dbReference type="InterPro" id="IPR024626">
    <property type="entry name" value="Kri1-like_C"/>
</dbReference>
<feature type="compositionally biased region" description="Acidic residues" evidence="3">
    <location>
        <begin position="482"/>
        <end position="496"/>
    </location>
</feature>
<dbReference type="GO" id="GO:0030686">
    <property type="term" value="C:90S preribosome"/>
    <property type="evidence" value="ECO:0007669"/>
    <property type="project" value="TreeGrafter"/>
</dbReference>
<dbReference type="InterPro" id="IPR018034">
    <property type="entry name" value="Kri1"/>
</dbReference>
<dbReference type="GO" id="GO:0000447">
    <property type="term" value="P:endonucleolytic cleavage in ITS1 to separate SSU-rRNA from 5.8S rRNA and LSU-rRNA from tricistronic rRNA transcript (SSU-rRNA, 5.8S rRNA, LSU-rRNA)"/>
    <property type="evidence" value="ECO:0007669"/>
    <property type="project" value="TreeGrafter"/>
</dbReference>
<dbReference type="PANTHER" id="PTHR14490">
    <property type="entry name" value="ZINC FINGER, ZZ TYPE"/>
    <property type="match status" value="1"/>
</dbReference>
<dbReference type="Proteomes" id="UP001303222">
    <property type="component" value="Unassembled WGS sequence"/>
</dbReference>
<evidence type="ECO:0000256" key="3">
    <source>
        <dbReference type="SAM" id="MobiDB-lite"/>
    </source>
</evidence>
<name>A0AAN6P398_9PEZI</name>
<dbReference type="GO" id="GO:0005730">
    <property type="term" value="C:nucleolus"/>
    <property type="evidence" value="ECO:0007669"/>
    <property type="project" value="TreeGrafter"/>
</dbReference>
<accession>A0AAN6P398</accession>
<feature type="region of interest" description="Disordered" evidence="3">
    <location>
        <begin position="628"/>
        <end position="736"/>
    </location>
</feature>
<evidence type="ECO:0000313" key="6">
    <source>
        <dbReference type="Proteomes" id="UP001303222"/>
    </source>
</evidence>
<dbReference type="Pfam" id="PF05178">
    <property type="entry name" value="Kri1"/>
    <property type="match status" value="1"/>
</dbReference>
<evidence type="ECO:0000313" key="5">
    <source>
        <dbReference type="EMBL" id="KAK3956865.1"/>
    </source>
</evidence>
<feature type="compositionally biased region" description="Basic and acidic residues" evidence="3">
    <location>
        <begin position="52"/>
        <end position="84"/>
    </location>
</feature>
<dbReference type="PANTHER" id="PTHR14490:SF5">
    <property type="entry name" value="PROTEIN KRI1 HOMOLOG"/>
    <property type="match status" value="1"/>
</dbReference>
<feature type="region of interest" description="Disordered" evidence="3">
    <location>
        <begin position="409"/>
        <end position="518"/>
    </location>
</feature>
<reference evidence="5" key="2">
    <citation type="submission" date="2023-06" db="EMBL/GenBank/DDBJ databases">
        <authorList>
            <consortium name="Lawrence Berkeley National Laboratory"/>
            <person name="Mondo S.J."/>
            <person name="Hensen N."/>
            <person name="Bonometti L."/>
            <person name="Westerberg I."/>
            <person name="Brannstrom I.O."/>
            <person name="Guillou S."/>
            <person name="Cros-Aarteil S."/>
            <person name="Calhoun S."/>
            <person name="Haridas S."/>
            <person name="Kuo A."/>
            <person name="Pangilinan J."/>
            <person name="Riley R."/>
            <person name="Labutti K."/>
            <person name="Andreopoulos B."/>
            <person name="Lipzen A."/>
            <person name="Chen C."/>
            <person name="Yanf M."/>
            <person name="Daum C."/>
            <person name="Ng V."/>
            <person name="Clum A."/>
            <person name="Steindorff A."/>
            <person name="Ohm R."/>
            <person name="Martin F."/>
            <person name="Silar P."/>
            <person name="Natvig D."/>
            <person name="Lalanne C."/>
            <person name="Gautier V."/>
            <person name="Ament-Velasquez S.L."/>
            <person name="Kruys A."/>
            <person name="Hutchinson M.I."/>
            <person name="Powell A.J."/>
            <person name="Barry K."/>
            <person name="Miller A.N."/>
            <person name="Grigoriev I.V."/>
            <person name="Debuchy R."/>
            <person name="Gladieux P."/>
            <person name="Thoren M.H."/>
            <person name="Johannesson H."/>
        </authorList>
    </citation>
    <scope>NUCLEOTIDE SEQUENCE</scope>
    <source>
        <strain evidence="5">CBS 626.80</strain>
    </source>
</reference>
<gene>
    <name evidence="5" type="ORF">QBC32DRAFT_329795</name>
</gene>
<organism evidence="5 6">
    <name type="scientific">Pseudoneurospora amorphoporcata</name>
    <dbReference type="NCBI Taxonomy" id="241081"/>
    <lineage>
        <taxon>Eukaryota</taxon>
        <taxon>Fungi</taxon>
        <taxon>Dikarya</taxon>
        <taxon>Ascomycota</taxon>
        <taxon>Pezizomycotina</taxon>
        <taxon>Sordariomycetes</taxon>
        <taxon>Sordariomycetidae</taxon>
        <taxon>Sordariales</taxon>
        <taxon>Sordariaceae</taxon>
        <taxon>Pseudoneurospora</taxon>
    </lineage>
</organism>
<evidence type="ECO:0000259" key="4">
    <source>
        <dbReference type="Pfam" id="PF12936"/>
    </source>
</evidence>
<feature type="compositionally biased region" description="Basic and acidic residues" evidence="3">
    <location>
        <begin position="503"/>
        <end position="518"/>
    </location>
</feature>
<evidence type="ECO:0000256" key="1">
    <source>
        <dbReference type="ARBA" id="ARBA00007473"/>
    </source>
</evidence>
<feature type="compositionally biased region" description="Basic residues" evidence="3">
    <location>
        <begin position="719"/>
        <end position="728"/>
    </location>
</feature>
<protein>
    <submittedName>
        <fullName evidence="5">KRI1-like family C-terminal-domain-containing protein</fullName>
    </submittedName>
</protein>
<feature type="compositionally biased region" description="Acidic residues" evidence="3">
    <location>
        <begin position="450"/>
        <end position="467"/>
    </location>
</feature>
<keyword evidence="2" id="KW-0175">Coiled coil</keyword>
<proteinExistence type="inferred from homology"/>
<feature type="compositionally biased region" description="Acidic residues" evidence="3">
    <location>
        <begin position="29"/>
        <end position="39"/>
    </location>
</feature>
<feature type="compositionally biased region" description="Basic residues" evidence="3">
    <location>
        <begin position="1"/>
        <end position="10"/>
    </location>
</feature>
<keyword evidence="6" id="KW-1185">Reference proteome</keyword>
<dbReference type="AlphaFoldDB" id="A0AAN6P398"/>
<comment type="caution">
    <text evidence="5">The sequence shown here is derived from an EMBL/GenBank/DDBJ whole genome shotgun (WGS) entry which is preliminary data.</text>
</comment>
<sequence>MPRPKSKAAKARVTGANTDPIVPRKGLFDDDASSEDEQDGGATLSSAAADLKINEEYARRFEHNKKREELHRLEEKFKSRKEGGLGEDEDEEDSSEDETEDDEGFLVTEDLDAEINATLEAIKKRDPRIYDKEAVFYTPIDGEGQPVKAKKEKTMTLRDYHRERYMAGDTGADEDDAPKPTYAQEQANLKQNILSEINAAAGEDEEWSDDDAFIKPVKKAEAPTENGVHPSRAKAIDLSELDVKNADKNPEDFLSKFMQSKAWAPADGSRWEAFESDDGEDNFPELAEEFEHAYNMRFEDPNKSNELLKTYSRNLANAKSVRKEELTGRKKQRQLEKERKEAEKKQREEERARLRRLKIDEAAEKLSKIKKAAGLTGKQLSDEEWMKFLEDAWDNDRWEEEMRKQFGEEYYAEVDDMSGASDDGDDDEDNEDGKSKKKKKKKKLPKKPEWDDDIDIKDIIPDFDDVPDVVLSDLDLPKPDGEQEAEAEAEDDDADLGSDLSADEGRPSKKRKTTADIKKEKQLAKRAAKAELAKLEALVDTKMELDAPRALSAPKDKKYKENLFPFRYRETSPVSFGMTARDILLAPSDAALNEFAGLKKLATFRDAEKKRKERKKLGKKARLRQWRRETFGREFEESGPTFGFEALDEEGTPLNKNEGSGANAGAVRHKKRGEKKDGEKKKSGEKKQDEGERKEKKTEEKKETATSEGADNIIEGERKKKRKRSKNKKAGDEVEA</sequence>